<dbReference type="GO" id="GO:0000976">
    <property type="term" value="F:transcription cis-regulatory region binding"/>
    <property type="evidence" value="ECO:0007669"/>
    <property type="project" value="TreeGrafter"/>
</dbReference>
<gene>
    <name evidence="5" type="ORF">BKA14_005710</name>
</gene>
<dbReference type="Gene3D" id="3.40.50.2300">
    <property type="match status" value="2"/>
</dbReference>
<organism evidence="5 6">
    <name type="scientific">Paractinoplanes abujensis</name>
    <dbReference type="NCBI Taxonomy" id="882441"/>
    <lineage>
        <taxon>Bacteria</taxon>
        <taxon>Bacillati</taxon>
        <taxon>Actinomycetota</taxon>
        <taxon>Actinomycetes</taxon>
        <taxon>Micromonosporales</taxon>
        <taxon>Micromonosporaceae</taxon>
        <taxon>Paractinoplanes</taxon>
    </lineage>
</organism>
<reference evidence="5 6" key="1">
    <citation type="submission" date="2020-08" db="EMBL/GenBank/DDBJ databases">
        <title>Sequencing the genomes of 1000 actinobacteria strains.</title>
        <authorList>
            <person name="Klenk H.-P."/>
        </authorList>
    </citation>
    <scope>NUCLEOTIDE SEQUENCE [LARGE SCALE GENOMIC DNA]</scope>
    <source>
        <strain evidence="5 6">DSM 45518</strain>
    </source>
</reference>
<dbReference type="InterPro" id="IPR010982">
    <property type="entry name" value="Lambda_DNA-bd_dom_sf"/>
</dbReference>
<dbReference type="CDD" id="cd06307">
    <property type="entry name" value="PBP1_sugar_binding"/>
    <property type="match status" value="1"/>
</dbReference>
<protein>
    <submittedName>
        <fullName evidence="5">LacI family transcriptional regulator</fullName>
    </submittedName>
</protein>
<keyword evidence="6" id="KW-1185">Reference proteome</keyword>
<dbReference type="InterPro" id="IPR025997">
    <property type="entry name" value="SBP_2_dom"/>
</dbReference>
<keyword evidence="1" id="KW-0805">Transcription regulation</keyword>
<dbReference type="GO" id="GO:0003700">
    <property type="term" value="F:DNA-binding transcription factor activity"/>
    <property type="evidence" value="ECO:0007669"/>
    <property type="project" value="TreeGrafter"/>
</dbReference>
<evidence type="ECO:0000256" key="3">
    <source>
        <dbReference type="ARBA" id="ARBA00023163"/>
    </source>
</evidence>
<feature type="domain" description="HTH lacI-type" evidence="4">
    <location>
        <begin position="5"/>
        <end position="47"/>
    </location>
</feature>
<dbReference type="Gene3D" id="1.10.260.40">
    <property type="entry name" value="lambda repressor-like DNA-binding domains"/>
    <property type="match status" value="1"/>
</dbReference>
<accession>A0A7W7CVR8</accession>
<keyword evidence="3" id="KW-0804">Transcription</keyword>
<comment type="caution">
    <text evidence="5">The sequence shown here is derived from an EMBL/GenBank/DDBJ whole genome shotgun (WGS) entry which is preliminary data.</text>
</comment>
<name>A0A7W7CVR8_9ACTN</name>
<dbReference type="PROSITE" id="PS50932">
    <property type="entry name" value="HTH_LACI_2"/>
    <property type="match status" value="1"/>
</dbReference>
<dbReference type="RefSeq" id="WP_184953887.1">
    <property type="nucleotide sequence ID" value="NZ_BOMC01000067.1"/>
</dbReference>
<sequence>MKHPYRIREIAAQAGLSQATVDRVLHGRGGVRESTVREVHQAIAALDRRQEESPLPSRVFPVDLVVRDRVRAEAALRAELAGLRPAVIRPRFHSAADPLAAMTKVARSRSQGLILQAAETPELVEAIGRLEIPVVTLGTDLPASKRVAHVGLDEREAGATAAYLIEQWLADRAGVVLVLAGEQNVKAASPAPDEATTQERVAGFRAELTSRAPNRRVLVAAPSKAREELAVTPSVRAIYDPGGRDASGVVAAFAAARRNYDVFVAHDLDDDKAELLRVGRLSAVLHHDLRADLRLACLAVLQALGALPGPVRSAPAGVQVITPLNIPMK</sequence>
<dbReference type="Pfam" id="PF13407">
    <property type="entry name" value="Peripla_BP_4"/>
    <property type="match status" value="1"/>
</dbReference>
<evidence type="ECO:0000256" key="2">
    <source>
        <dbReference type="ARBA" id="ARBA00023125"/>
    </source>
</evidence>
<dbReference type="AlphaFoldDB" id="A0A7W7CVR8"/>
<evidence type="ECO:0000313" key="6">
    <source>
        <dbReference type="Proteomes" id="UP000542742"/>
    </source>
</evidence>
<dbReference type="Proteomes" id="UP000542742">
    <property type="component" value="Unassembled WGS sequence"/>
</dbReference>
<dbReference type="InterPro" id="IPR000843">
    <property type="entry name" value="HTH_LacI"/>
</dbReference>
<evidence type="ECO:0000259" key="4">
    <source>
        <dbReference type="PROSITE" id="PS50932"/>
    </source>
</evidence>
<dbReference type="SUPFAM" id="SSF53822">
    <property type="entry name" value="Periplasmic binding protein-like I"/>
    <property type="match status" value="1"/>
</dbReference>
<dbReference type="EMBL" id="JACHMF010000001">
    <property type="protein sequence ID" value="MBB4695562.1"/>
    <property type="molecule type" value="Genomic_DNA"/>
</dbReference>
<dbReference type="PANTHER" id="PTHR30146:SF152">
    <property type="entry name" value="TRANSCRIPTIONAL REGULATORY PROTEIN"/>
    <property type="match status" value="1"/>
</dbReference>
<dbReference type="Pfam" id="PF00356">
    <property type="entry name" value="LacI"/>
    <property type="match status" value="1"/>
</dbReference>
<evidence type="ECO:0000313" key="5">
    <source>
        <dbReference type="EMBL" id="MBB4695562.1"/>
    </source>
</evidence>
<dbReference type="PANTHER" id="PTHR30146">
    <property type="entry name" value="LACI-RELATED TRANSCRIPTIONAL REPRESSOR"/>
    <property type="match status" value="1"/>
</dbReference>
<dbReference type="CDD" id="cd01392">
    <property type="entry name" value="HTH_LacI"/>
    <property type="match status" value="1"/>
</dbReference>
<proteinExistence type="predicted"/>
<dbReference type="InterPro" id="IPR028082">
    <property type="entry name" value="Peripla_BP_I"/>
</dbReference>
<dbReference type="SUPFAM" id="SSF47413">
    <property type="entry name" value="lambda repressor-like DNA-binding domains"/>
    <property type="match status" value="1"/>
</dbReference>
<keyword evidence="2" id="KW-0238">DNA-binding</keyword>
<dbReference type="SMART" id="SM00354">
    <property type="entry name" value="HTH_LACI"/>
    <property type="match status" value="1"/>
</dbReference>
<evidence type="ECO:0000256" key="1">
    <source>
        <dbReference type="ARBA" id="ARBA00023015"/>
    </source>
</evidence>